<keyword evidence="1 4" id="KW-0413">Isomerase</keyword>
<reference evidence="6 7" key="1">
    <citation type="submission" date="2019-10" db="EMBL/GenBank/DDBJ databases">
        <title>Dictyobacter vulcani sp. nov., within the class Ktedonobacteria, isolated from soil of volcanic Mt. Zao.</title>
        <authorList>
            <person name="Zheng Y."/>
            <person name="Wang C.M."/>
            <person name="Sakai Y."/>
            <person name="Abe K."/>
            <person name="Yokota A."/>
            <person name="Yabe S."/>
        </authorList>
    </citation>
    <scope>NUCLEOTIDE SEQUENCE [LARGE SCALE GENOMIC DNA]</scope>
    <source>
        <strain evidence="6 7">W12</strain>
    </source>
</reference>
<evidence type="ECO:0000259" key="5">
    <source>
        <dbReference type="Pfam" id="PF02350"/>
    </source>
</evidence>
<dbReference type="EMBL" id="BKZW01000001">
    <property type="protein sequence ID" value="GER86366.1"/>
    <property type="molecule type" value="Genomic_DNA"/>
</dbReference>
<evidence type="ECO:0000256" key="2">
    <source>
        <dbReference type="ARBA" id="ARBA00038209"/>
    </source>
</evidence>
<evidence type="ECO:0000313" key="6">
    <source>
        <dbReference type="EMBL" id="GER86366.1"/>
    </source>
</evidence>
<sequence>MIKVLSILGTRPEAIKMAPVLLELKRHPEHITSCICVTAQHRQMLDQVLSIFRLIPDYDLNVMQEAQSPTAVAATVLSKLEPILMAERPDWVLVQGDTTTLVAGALAAFYAKVKIGHVEAGMRTYDKTQPFPEEGHRRIAAAIADMHFAPTQEAFNNLLQEHIPAENILLAGNTAIDALHAVTSLPYSAIAGPLTGIAWEKRIILVTTHRRENQGQPLESICEALREIALRYQQSVHIVYPVHMNPHIRKPVQHKLGDTRGITLTSPLDYLSLTHLLKRSYLVLTDSGGLQAEAPSLGKPLLVLRNTTEYKEAVAAGTSKLVGFNRQCIVEEVTRLLEDRDAYKKMARVITSYGDGQAAKRIVAALMEPDGT</sequence>
<dbReference type="AlphaFoldDB" id="A0A5J4KMH6"/>
<evidence type="ECO:0000256" key="3">
    <source>
        <dbReference type="ARBA" id="ARBA00038858"/>
    </source>
</evidence>
<feature type="domain" description="UDP-N-acetylglucosamine 2-epimerase" evidence="5">
    <location>
        <begin position="24"/>
        <end position="366"/>
    </location>
</feature>
<dbReference type="InterPro" id="IPR003331">
    <property type="entry name" value="UDP_GlcNAc_Epimerase_2_dom"/>
</dbReference>
<evidence type="ECO:0000313" key="7">
    <source>
        <dbReference type="Proteomes" id="UP000326912"/>
    </source>
</evidence>
<comment type="similarity">
    <text evidence="2 4">Belongs to the UDP-N-acetylglucosamine 2-epimerase family.</text>
</comment>
<dbReference type="NCBIfam" id="TIGR00236">
    <property type="entry name" value="wecB"/>
    <property type="match status" value="1"/>
</dbReference>
<protein>
    <recommendedName>
        <fullName evidence="3">UDP-N-acetylglucosamine 2-epimerase (non-hydrolyzing)</fullName>
        <ecNumber evidence="3">5.1.3.14</ecNumber>
    </recommendedName>
</protein>
<dbReference type="EC" id="5.1.3.14" evidence="3"/>
<organism evidence="6 7">
    <name type="scientific">Dictyobacter vulcani</name>
    <dbReference type="NCBI Taxonomy" id="2607529"/>
    <lineage>
        <taxon>Bacteria</taxon>
        <taxon>Bacillati</taxon>
        <taxon>Chloroflexota</taxon>
        <taxon>Ktedonobacteria</taxon>
        <taxon>Ktedonobacterales</taxon>
        <taxon>Dictyobacteraceae</taxon>
        <taxon>Dictyobacter</taxon>
    </lineage>
</organism>
<dbReference type="PANTHER" id="PTHR43174:SF2">
    <property type="entry name" value="UDP-N-ACETYLGLUCOSAMINE 2-EPIMERASE"/>
    <property type="match status" value="1"/>
</dbReference>
<dbReference type="Pfam" id="PF02350">
    <property type="entry name" value="Epimerase_2"/>
    <property type="match status" value="1"/>
</dbReference>
<accession>A0A5J4KMH6</accession>
<proteinExistence type="inferred from homology"/>
<name>A0A5J4KMH6_9CHLR</name>
<dbReference type="SUPFAM" id="SSF53756">
    <property type="entry name" value="UDP-Glycosyltransferase/glycogen phosphorylase"/>
    <property type="match status" value="1"/>
</dbReference>
<dbReference type="InterPro" id="IPR029767">
    <property type="entry name" value="WecB-like"/>
</dbReference>
<dbReference type="PANTHER" id="PTHR43174">
    <property type="entry name" value="UDP-N-ACETYLGLUCOSAMINE 2-EPIMERASE"/>
    <property type="match status" value="1"/>
</dbReference>
<dbReference type="Proteomes" id="UP000326912">
    <property type="component" value="Unassembled WGS sequence"/>
</dbReference>
<evidence type="ECO:0000256" key="4">
    <source>
        <dbReference type="RuleBase" id="RU003513"/>
    </source>
</evidence>
<comment type="caution">
    <text evidence="6">The sequence shown here is derived from an EMBL/GenBank/DDBJ whole genome shotgun (WGS) entry which is preliminary data.</text>
</comment>
<dbReference type="CDD" id="cd03786">
    <property type="entry name" value="GTB_UDP-GlcNAc_2-Epimerase"/>
    <property type="match status" value="1"/>
</dbReference>
<dbReference type="RefSeq" id="WP_151754511.1">
    <property type="nucleotide sequence ID" value="NZ_BKZW01000001.1"/>
</dbReference>
<keyword evidence="7" id="KW-1185">Reference proteome</keyword>
<evidence type="ECO:0000256" key="1">
    <source>
        <dbReference type="ARBA" id="ARBA00023235"/>
    </source>
</evidence>
<dbReference type="Gene3D" id="3.40.50.2000">
    <property type="entry name" value="Glycogen Phosphorylase B"/>
    <property type="match status" value="2"/>
</dbReference>
<dbReference type="GO" id="GO:0008761">
    <property type="term" value="F:UDP-N-acetylglucosamine 2-epimerase activity"/>
    <property type="evidence" value="ECO:0007669"/>
    <property type="project" value="UniProtKB-EC"/>
</dbReference>
<gene>
    <name evidence="6" type="ORF">KDW_05280</name>
</gene>